<dbReference type="Pfam" id="PF02874">
    <property type="entry name" value="ATP-synt_ab_N"/>
    <property type="match status" value="1"/>
</dbReference>
<evidence type="ECO:0000256" key="5">
    <source>
        <dbReference type="ARBA" id="ARBA00022967"/>
    </source>
</evidence>
<feature type="domain" description="AAA+ ATPase" evidence="8">
    <location>
        <begin position="236"/>
        <end position="429"/>
    </location>
</feature>
<dbReference type="InterPro" id="IPR004100">
    <property type="entry name" value="ATPase_F1/V1/A1_a/bsu_N"/>
</dbReference>
<reference evidence="9 10" key="1">
    <citation type="journal article" date="2014" name="Genome Announc.">
        <title>Draft Genome Sequence of Streptomyces roseochromogenes subsp. oscitans DS 12.976, Producer of the Aminocoumarin Antibiotic Clorobiocin.</title>
        <authorList>
            <person name="Ruckert C."/>
            <person name="Kalinowski J."/>
            <person name="Heide L."/>
            <person name="Apel A.K."/>
        </authorList>
    </citation>
    <scope>NUCLEOTIDE SEQUENCE [LARGE SCALE GENOMIC DNA]</scope>
    <source>
        <strain evidence="9 10">DS 12.976</strain>
    </source>
</reference>
<evidence type="ECO:0000256" key="3">
    <source>
        <dbReference type="ARBA" id="ARBA00022741"/>
    </source>
</evidence>
<dbReference type="SUPFAM" id="SSF47917">
    <property type="entry name" value="C-terminal domain of alpha and beta subunits of F1 ATP synthase"/>
    <property type="match status" value="1"/>
</dbReference>
<keyword evidence="5" id="KW-1278">Translocase</keyword>
<dbReference type="Gene3D" id="3.40.50.300">
    <property type="entry name" value="P-loop containing nucleotide triphosphate hydrolases"/>
    <property type="match status" value="1"/>
</dbReference>
<dbReference type="AlphaFoldDB" id="V6KYC2"/>
<dbReference type="GO" id="GO:0005524">
    <property type="term" value="F:ATP binding"/>
    <property type="evidence" value="ECO:0007669"/>
    <property type="project" value="UniProtKB-KW"/>
</dbReference>
<evidence type="ECO:0000256" key="6">
    <source>
        <dbReference type="ARBA" id="ARBA00023065"/>
    </source>
</evidence>
<dbReference type="GO" id="GO:0006754">
    <property type="term" value="P:ATP biosynthetic process"/>
    <property type="evidence" value="ECO:0007669"/>
    <property type="project" value="UniProtKB-KW"/>
</dbReference>
<organism evidence="9 10">
    <name type="scientific">Streptomyces roseochromogenus subsp. oscitans DS 12.976</name>
    <dbReference type="NCBI Taxonomy" id="1352936"/>
    <lineage>
        <taxon>Bacteria</taxon>
        <taxon>Bacillati</taxon>
        <taxon>Actinomycetota</taxon>
        <taxon>Actinomycetes</taxon>
        <taxon>Kitasatosporales</taxon>
        <taxon>Streptomycetaceae</taxon>
        <taxon>Streptomyces</taxon>
    </lineage>
</organism>
<dbReference type="OrthoDB" id="9801639at2"/>
<dbReference type="InterPro" id="IPR003593">
    <property type="entry name" value="AAA+_ATPase"/>
</dbReference>
<keyword evidence="7" id="KW-0066">ATP synthesis</keyword>
<dbReference type="EMBL" id="AWQX01000009">
    <property type="protein sequence ID" value="EST36441.1"/>
    <property type="molecule type" value="Genomic_DNA"/>
</dbReference>
<dbReference type="CDD" id="cd18111">
    <property type="entry name" value="ATP-synt_V_A-type_alpha_C"/>
    <property type="match status" value="1"/>
</dbReference>
<keyword evidence="3" id="KW-0547">Nucleotide-binding</keyword>
<dbReference type="NCBIfam" id="NF003220">
    <property type="entry name" value="PRK04192.1"/>
    <property type="match status" value="1"/>
</dbReference>
<dbReference type="PATRIC" id="fig|1352936.5.peg.402"/>
<dbReference type="Pfam" id="PF00006">
    <property type="entry name" value="ATP-synt_ab"/>
    <property type="match status" value="1"/>
</dbReference>
<keyword evidence="6" id="KW-0406">Ion transport</keyword>
<dbReference type="Pfam" id="PF16886">
    <property type="entry name" value="ATP-synt_ab_Xtn"/>
    <property type="match status" value="1"/>
</dbReference>
<protein>
    <submittedName>
        <fullName evidence="9">ATPase</fullName>
    </submittedName>
</protein>
<dbReference type="HOGENOM" id="CLU_008162_3_1_11"/>
<dbReference type="SUPFAM" id="SSF52540">
    <property type="entry name" value="P-loop containing nucleoside triphosphate hydrolases"/>
    <property type="match status" value="1"/>
</dbReference>
<evidence type="ECO:0000313" key="10">
    <source>
        <dbReference type="Proteomes" id="UP000017984"/>
    </source>
</evidence>
<dbReference type="Gene3D" id="1.10.1140.10">
    <property type="entry name" value="Bovine Mitochondrial F1-atpase, Atp Synthase Beta Chain, Chain D, domain 3"/>
    <property type="match status" value="1"/>
</dbReference>
<sequence>MGATVTAGGIQGADAEPALSRTDGAARPRILRVAGPLVEIACPASVAMHDLVMLGAARLPGEVVAIKGDTATVQAYEYTGGLAPGHPAEPQGRPLSVRLAPDLLRGVFDGLLRPLACAGDLLTSGSNAAPDERSWPFTPHVAEGALVSAGDLLGEIGASVSLRLLVPPDLSGTVTRIAAAGDHSPDTVLAVVGGQEVRMAQSWPVRTPRPVAERLPADLALHTGQRAVDLLFPVARGSTVAAPGGFGTGKTMLLQQIAKWCDADVIVYVGCGERGNEMADVIAELAELTDPRTGGRLADRTVTIANTSNMPMMAREASVHTGATVAEYFRDMGLDVVLIADSTSRWAEALREFASRMGELPAEEGYPAGLASRLAAFYERAATVRTLGGATGSVTVIGAVSPPGGDRTEPVTAHTERFVRCLWSLDRDLAYARHYPAVSWAESFSRDAAALTASQARAGDPGWAERRGRVARLLAEADRLADLVELVGITALPPRERVSVLAGRLLREAVIQQNALSSADAYSAPEKTTVLVEAALTVIDRCLELVDSGAPADTVEAVDFTPLLRARETAGPAETAPVAAARDTVLDRLKAVTRGAT</sequence>
<evidence type="ECO:0000256" key="7">
    <source>
        <dbReference type="ARBA" id="ARBA00023310"/>
    </source>
</evidence>
<proteinExistence type="inferred from homology"/>
<evidence type="ECO:0000256" key="1">
    <source>
        <dbReference type="ARBA" id="ARBA00008936"/>
    </source>
</evidence>
<dbReference type="InterPro" id="IPR024034">
    <property type="entry name" value="ATPase_F1/V1_b/a_C"/>
</dbReference>
<comment type="caution">
    <text evidence="9">The sequence shown here is derived from an EMBL/GenBank/DDBJ whole genome shotgun (WGS) entry which is preliminary data.</text>
</comment>
<keyword evidence="10" id="KW-1185">Reference proteome</keyword>
<dbReference type="PANTHER" id="PTHR43607:SF1">
    <property type="entry name" value="H(+)-TRANSPORTING TWO-SECTOR ATPASE"/>
    <property type="match status" value="1"/>
</dbReference>
<dbReference type="InterPro" id="IPR022878">
    <property type="entry name" value="V-ATPase_asu"/>
</dbReference>
<dbReference type="InterPro" id="IPR023366">
    <property type="entry name" value="ATP_synth_asu-like_sf"/>
</dbReference>
<dbReference type="GO" id="GO:0046961">
    <property type="term" value="F:proton-transporting ATPase activity, rotational mechanism"/>
    <property type="evidence" value="ECO:0007669"/>
    <property type="project" value="InterPro"/>
</dbReference>
<gene>
    <name evidence="9" type="ORF">M878_01795</name>
</gene>
<dbReference type="CDD" id="cd01134">
    <property type="entry name" value="V_A-ATPase_A"/>
    <property type="match status" value="1"/>
</dbReference>
<dbReference type="Pfam" id="PF22919">
    <property type="entry name" value="ATP-synt_VA_C"/>
    <property type="match status" value="1"/>
</dbReference>
<dbReference type="InterPro" id="IPR055190">
    <property type="entry name" value="ATP-synt_VA_C"/>
</dbReference>
<dbReference type="InterPro" id="IPR027417">
    <property type="entry name" value="P-loop_NTPase"/>
</dbReference>
<evidence type="ECO:0000313" key="9">
    <source>
        <dbReference type="EMBL" id="EST36441.1"/>
    </source>
</evidence>
<evidence type="ECO:0000259" key="8">
    <source>
        <dbReference type="SMART" id="SM00382"/>
    </source>
</evidence>
<comment type="similarity">
    <text evidence="1">Belongs to the ATPase alpha/beta chains family.</text>
</comment>
<dbReference type="InterPro" id="IPR000194">
    <property type="entry name" value="ATPase_F1/V1/A1_a/bsu_nucl-bd"/>
</dbReference>
<accession>V6KYC2</accession>
<dbReference type="Gene3D" id="2.40.30.20">
    <property type="match status" value="1"/>
</dbReference>
<dbReference type="InterPro" id="IPR031686">
    <property type="entry name" value="ATP-synth_a_Xtn"/>
</dbReference>
<evidence type="ECO:0000256" key="2">
    <source>
        <dbReference type="ARBA" id="ARBA00022448"/>
    </source>
</evidence>
<evidence type="ECO:0000256" key="4">
    <source>
        <dbReference type="ARBA" id="ARBA00022840"/>
    </source>
</evidence>
<keyword evidence="4" id="KW-0067">ATP-binding</keyword>
<name>V6KYC2_STRRC</name>
<dbReference type="Gene3D" id="2.40.50.100">
    <property type="match status" value="1"/>
</dbReference>
<dbReference type="PANTHER" id="PTHR43607">
    <property type="entry name" value="V-TYPE PROTON ATPASE CATALYTIC SUBUNIT A"/>
    <property type="match status" value="1"/>
</dbReference>
<dbReference type="Proteomes" id="UP000017984">
    <property type="component" value="Chromosome"/>
</dbReference>
<dbReference type="STRING" id="1352936.M878_01795"/>
<keyword evidence="2" id="KW-0813">Transport</keyword>
<dbReference type="SMART" id="SM00382">
    <property type="entry name" value="AAA"/>
    <property type="match status" value="1"/>
</dbReference>